<organism evidence="3 4">
    <name type="scientific">Microlunatus parietis</name>
    <dbReference type="NCBI Taxonomy" id="682979"/>
    <lineage>
        <taxon>Bacteria</taxon>
        <taxon>Bacillati</taxon>
        <taxon>Actinomycetota</taxon>
        <taxon>Actinomycetes</taxon>
        <taxon>Propionibacteriales</taxon>
        <taxon>Propionibacteriaceae</taxon>
        <taxon>Microlunatus</taxon>
    </lineage>
</organism>
<dbReference type="Proteomes" id="UP000569914">
    <property type="component" value="Unassembled WGS sequence"/>
</dbReference>
<dbReference type="PANTHER" id="PTHR43283:SF7">
    <property type="entry name" value="BETA-LACTAMASE-RELATED DOMAIN-CONTAINING PROTEIN"/>
    <property type="match status" value="1"/>
</dbReference>
<feature type="compositionally biased region" description="Basic and acidic residues" evidence="1">
    <location>
        <begin position="356"/>
        <end position="366"/>
    </location>
</feature>
<proteinExistence type="predicted"/>
<sequence length="481" mass="53006">MTQQLERASAAEHGLRPRAVLDFLDDLDQELHSLMIIRHGKVLAEGWWAPYGPEQVHLIYSLSKSFTATAAGIAVAEGKLHLDLPLLAYLDDLADSAAGDRIRKLTVRDTLRMATGHLEDTLWRSFVADPHEPLRGFLGIEPDHEPGSVFAYNNTATYAIAAITQRVTGETLLDYLTPRLLKPLGIDQAHWTAYPEGRQLGYTGLHLTTESIGKFGELYLRRGRWGDRQLVPAAYVDEATSALTPNQQGSTPDWQQGYGFQFWRSRYGYRADGAFGQFCLVLPDQDAVIVMTSAAFDAQSILATVWQHLLPGFSQRPLSGADRDADALAERLATLTLPTADQAADAAAEQPYGRPPEAEDAPRPDVHVTGVESGDYGVWRVSLTHSDPMLPPETPYFDLVAAADRWLETTVELPGDRELRLAASGTWLDDIFRLDLVLVQTPHRMTLWYAPSTGGTITEWVTAPLPGTSLFGLALPRALTL</sequence>
<reference evidence="3 4" key="1">
    <citation type="submission" date="2020-07" db="EMBL/GenBank/DDBJ databases">
        <title>Sequencing the genomes of 1000 actinobacteria strains.</title>
        <authorList>
            <person name="Klenk H.-P."/>
        </authorList>
    </citation>
    <scope>NUCLEOTIDE SEQUENCE [LARGE SCALE GENOMIC DNA]</scope>
    <source>
        <strain evidence="3 4">DSM 22083</strain>
    </source>
</reference>
<dbReference type="InterPro" id="IPR001466">
    <property type="entry name" value="Beta-lactam-related"/>
</dbReference>
<comment type="caution">
    <text evidence="3">The sequence shown here is derived from an EMBL/GenBank/DDBJ whole genome shotgun (WGS) entry which is preliminary data.</text>
</comment>
<dbReference type="EMBL" id="JACCBU010000001">
    <property type="protein sequence ID" value="NYE74278.1"/>
    <property type="molecule type" value="Genomic_DNA"/>
</dbReference>
<dbReference type="AlphaFoldDB" id="A0A7Y9LEX7"/>
<dbReference type="Pfam" id="PF00144">
    <property type="entry name" value="Beta-lactamase"/>
    <property type="match status" value="1"/>
</dbReference>
<evidence type="ECO:0000313" key="4">
    <source>
        <dbReference type="Proteomes" id="UP000569914"/>
    </source>
</evidence>
<dbReference type="PANTHER" id="PTHR43283">
    <property type="entry name" value="BETA-LACTAMASE-RELATED"/>
    <property type="match status" value="1"/>
</dbReference>
<evidence type="ECO:0000256" key="1">
    <source>
        <dbReference type="SAM" id="MobiDB-lite"/>
    </source>
</evidence>
<dbReference type="InterPro" id="IPR050789">
    <property type="entry name" value="Diverse_Enzym_Activities"/>
</dbReference>
<feature type="region of interest" description="Disordered" evidence="1">
    <location>
        <begin position="339"/>
        <end position="367"/>
    </location>
</feature>
<evidence type="ECO:0000313" key="3">
    <source>
        <dbReference type="EMBL" id="NYE74278.1"/>
    </source>
</evidence>
<name>A0A7Y9LEX7_9ACTN</name>
<dbReference type="RefSeq" id="WP_179756465.1">
    <property type="nucleotide sequence ID" value="NZ_JACCBU010000001.1"/>
</dbReference>
<evidence type="ECO:0000259" key="2">
    <source>
        <dbReference type="Pfam" id="PF00144"/>
    </source>
</evidence>
<feature type="compositionally biased region" description="Low complexity" evidence="1">
    <location>
        <begin position="339"/>
        <end position="351"/>
    </location>
</feature>
<dbReference type="InterPro" id="IPR012338">
    <property type="entry name" value="Beta-lactam/transpept-like"/>
</dbReference>
<accession>A0A7Y9LEX7</accession>
<dbReference type="SUPFAM" id="SSF56601">
    <property type="entry name" value="beta-lactamase/transpeptidase-like"/>
    <property type="match status" value="1"/>
</dbReference>
<keyword evidence="4" id="KW-1185">Reference proteome</keyword>
<feature type="domain" description="Beta-lactamase-related" evidence="2">
    <location>
        <begin position="33"/>
        <end position="296"/>
    </location>
</feature>
<gene>
    <name evidence="3" type="ORF">BKA15_005607</name>
</gene>
<protein>
    <submittedName>
        <fullName evidence="3">CubicO group peptidase (Beta-lactamase class C family)</fullName>
    </submittedName>
</protein>
<dbReference type="Gene3D" id="3.40.710.10">
    <property type="entry name" value="DD-peptidase/beta-lactamase superfamily"/>
    <property type="match status" value="1"/>
</dbReference>